<gene>
    <name evidence="3 7" type="primary">coaBC</name>
    <name evidence="7" type="ORF">KK488_06825</name>
</gene>
<keyword evidence="3 4" id="KW-0288">FMN</keyword>
<dbReference type="GO" id="GO:0004633">
    <property type="term" value="F:phosphopantothenoylcysteine decarboxylase activity"/>
    <property type="evidence" value="ECO:0007669"/>
    <property type="project" value="UniProtKB-UniRule"/>
</dbReference>
<dbReference type="InterPro" id="IPR007085">
    <property type="entry name" value="DNA/pantothenate-metab_flavo_C"/>
</dbReference>
<dbReference type="RefSeq" id="WP_214622416.1">
    <property type="nucleotide sequence ID" value="NZ_JAHGAW010000004.1"/>
</dbReference>
<feature type="active site" description="Proton donor" evidence="3">
    <location>
        <position position="156"/>
    </location>
</feature>
<dbReference type="EC" id="6.3.2.5" evidence="3"/>
<evidence type="ECO:0000313" key="8">
    <source>
        <dbReference type="Proteomes" id="UP001138757"/>
    </source>
</evidence>
<keyword evidence="8" id="KW-1185">Reference proteome</keyword>
<dbReference type="Pfam" id="PF02441">
    <property type="entry name" value="Flavoprotein"/>
    <property type="match status" value="1"/>
</dbReference>
<comment type="catalytic activity">
    <reaction evidence="3 4">
        <text>N-[(R)-4-phosphopantothenoyl]-L-cysteine + H(+) = (R)-4'-phosphopantetheine + CO2</text>
        <dbReference type="Rhea" id="RHEA:16793"/>
        <dbReference type="ChEBI" id="CHEBI:15378"/>
        <dbReference type="ChEBI" id="CHEBI:16526"/>
        <dbReference type="ChEBI" id="CHEBI:59458"/>
        <dbReference type="ChEBI" id="CHEBI:61723"/>
        <dbReference type="EC" id="4.1.1.36"/>
    </reaction>
</comment>
<dbReference type="InterPro" id="IPR036551">
    <property type="entry name" value="Flavin_trans-like"/>
</dbReference>
<feature type="region of interest" description="Phosphopantothenoylcysteine decarboxylase" evidence="3">
    <location>
        <begin position="1"/>
        <end position="211"/>
    </location>
</feature>
<keyword evidence="3" id="KW-0479">Metal-binding</keyword>
<feature type="binding site" evidence="3">
    <location>
        <position position="309"/>
    </location>
    <ligand>
        <name>CTP</name>
        <dbReference type="ChEBI" id="CHEBI:37563"/>
    </ligand>
</feature>
<keyword evidence="1 3" id="KW-0210">Decarboxylase</keyword>
<organism evidence="7 8">
    <name type="scientific">Sphingobium nicotianae</name>
    <dbReference type="NCBI Taxonomy" id="2782607"/>
    <lineage>
        <taxon>Bacteria</taxon>
        <taxon>Pseudomonadati</taxon>
        <taxon>Pseudomonadota</taxon>
        <taxon>Alphaproteobacteria</taxon>
        <taxon>Sphingomonadales</taxon>
        <taxon>Sphingomonadaceae</taxon>
        <taxon>Sphingobium</taxon>
    </lineage>
</organism>
<evidence type="ECO:0000256" key="2">
    <source>
        <dbReference type="ARBA" id="ARBA00023239"/>
    </source>
</evidence>
<dbReference type="AlphaFoldDB" id="A0A9X1IQP5"/>
<dbReference type="EC" id="4.1.1.36" evidence="3"/>
<evidence type="ECO:0000256" key="4">
    <source>
        <dbReference type="RuleBase" id="RU364078"/>
    </source>
</evidence>
<dbReference type="GO" id="GO:0015941">
    <property type="term" value="P:pantothenate catabolic process"/>
    <property type="evidence" value="ECO:0007669"/>
    <property type="project" value="InterPro"/>
</dbReference>
<keyword evidence="3 4" id="KW-0436">Ligase</keyword>
<sequence>MTQPRILLIVSGGIAAYKTLELVRLLKGKGIAVRAVMTDSAKQFVTPLSLGVLTEDHVYGDMFDLKEEREIGHIQLSREADLIVVGPATANILAKMAGGIADDLATTILLATDKPVLAVPAMNVRMWHHKATQRNLAQLRDDGIHVMEPGVGAMACNEWGKGRLPEPAEIVLEIERLLAEAPEADAHYLLPDTSRTINAPDLSHSNLFGRHVLVTAGPTHEPIDPVRYIANRSSGKQGFAIAAAAARAGAKVTLVAGPVALPTPPGVTRIDVETAREMFAAVEDALPADVAIMVAAVADWRAADEAPQKLKKDGTGLPHPLALAENPDILATLGASNRRPGLLIGFAAETEKVVEHATAKRAKKNADWIVANDVSGNVMGGERNTIHLVTATGVESWPDMPKADVAARLIERIADELAGG</sequence>
<keyword evidence="3 4" id="KW-0285">Flavoprotein</keyword>
<evidence type="ECO:0000256" key="3">
    <source>
        <dbReference type="HAMAP-Rule" id="MF_02225"/>
    </source>
</evidence>
<comment type="similarity">
    <text evidence="3 4">In the N-terminal section; belongs to the HFCD (homo-oligomeric flavin containing Cys decarboxylase) superfamily.</text>
</comment>
<dbReference type="InterPro" id="IPR003382">
    <property type="entry name" value="Flavoprotein"/>
</dbReference>
<dbReference type="PROSITE" id="PS50890">
    <property type="entry name" value="PUA"/>
    <property type="match status" value="1"/>
</dbReference>
<dbReference type="SUPFAM" id="SSF52507">
    <property type="entry name" value="Homo-oligomeric flavin-containing Cys decarboxylases, HFCD"/>
    <property type="match status" value="1"/>
</dbReference>
<feature type="binding site" evidence="3">
    <location>
        <position position="346"/>
    </location>
    <ligand>
        <name>CTP</name>
        <dbReference type="ChEBI" id="CHEBI:37563"/>
    </ligand>
</feature>
<dbReference type="HAMAP" id="MF_02225">
    <property type="entry name" value="CoaBC"/>
    <property type="match status" value="1"/>
</dbReference>
<keyword evidence="3" id="KW-0460">Magnesium</keyword>
<dbReference type="PANTHER" id="PTHR14359">
    <property type="entry name" value="HOMO-OLIGOMERIC FLAVIN CONTAINING CYS DECARBOXYLASE FAMILY"/>
    <property type="match status" value="1"/>
</dbReference>
<dbReference type="GO" id="GO:0071513">
    <property type="term" value="C:phosphopantothenoylcysteine decarboxylase complex"/>
    <property type="evidence" value="ECO:0007669"/>
    <property type="project" value="TreeGrafter"/>
</dbReference>
<proteinExistence type="inferred from homology"/>
<dbReference type="PANTHER" id="PTHR14359:SF6">
    <property type="entry name" value="PHOSPHOPANTOTHENOYLCYSTEINE DECARBOXYLASE"/>
    <property type="match status" value="1"/>
</dbReference>
<dbReference type="GO" id="GO:0015937">
    <property type="term" value="P:coenzyme A biosynthetic process"/>
    <property type="evidence" value="ECO:0007669"/>
    <property type="project" value="UniProtKB-UniRule"/>
</dbReference>
<feature type="binding site" evidence="3">
    <location>
        <begin position="327"/>
        <end position="330"/>
    </location>
    <ligand>
        <name>CTP</name>
        <dbReference type="ChEBI" id="CHEBI:37563"/>
    </ligand>
</feature>
<dbReference type="GO" id="GO:0004632">
    <property type="term" value="F:phosphopantothenate--cysteine ligase activity"/>
    <property type="evidence" value="ECO:0007669"/>
    <property type="project" value="UniProtKB-UniRule"/>
</dbReference>
<comment type="caution">
    <text evidence="7">The sequence shown here is derived from an EMBL/GenBank/DDBJ whole genome shotgun (WGS) entry which is preliminary data.</text>
</comment>
<dbReference type="EMBL" id="JAHGAW010000004">
    <property type="protein sequence ID" value="MBT2186660.1"/>
    <property type="molecule type" value="Genomic_DNA"/>
</dbReference>
<dbReference type="Gene3D" id="3.40.50.1950">
    <property type="entry name" value="Flavin prenyltransferase-like"/>
    <property type="match status" value="1"/>
</dbReference>
<dbReference type="Gene3D" id="3.40.50.10300">
    <property type="entry name" value="CoaB-like"/>
    <property type="match status" value="1"/>
</dbReference>
<dbReference type="Proteomes" id="UP001138757">
    <property type="component" value="Unassembled WGS sequence"/>
</dbReference>
<feature type="domain" description="DNA/pantothenate metabolism flavoprotein C-terminal" evidence="6">
    <location>
        <begin position="208"/>
        <end position="415"/>
    </location>
</feature>
<comment type="pathway">
    <text evidence="3 4">Cofactor biosynthesis; coenzyme A biosynthesis; CoA from (R)-pantothenate: step 3/5.</text>
</comment>
<feature type="domain" description="Flavoprotein" evidence="5">
    <location>
        <begin position="5"/>
        <end position="176"/>
    </location>
</feature>
<comment type="catalytic activity">
    <reaction evidence="3 4">
        <text>(R)-4'-phosphopantothenate + L-cysteine + CTP = N-[(R)-4-phosphopantothenoyl]-L-cysteine + CMP + diphosphate + H(+)</text>
        <dbReference type="Rhea" id="RHEA:19397"/>
        <dbReference type="ChEBI" id="CHEBI:10986"/>
        <dbReference type="ChEBI" id="CHEBI:15378"/>
        <dbReference type="ChEBI" id="CHEBI:33019"/>
        <dbReference type="ChEBI" id="CHEBI:35235"/>
        <dbReference type="ChEBI" id="CHEBI:37563"/>
        <dbReference type="ChEBI" id="CHEBI:59458"/>
        <dbReference type="ChEBI" id="CHEBI:60377"/>
        <dbReference type="EC" id="6.3.2.5"/>
    </reaction>
</comment>
<name>A0A9X1IQP5_9SPHN</name>
<comment type="similarity">
    <text evidence="3 4">In the C-terminal section; belongs to the PPC synthetase family.</text>
</comment>
<feature type="binding site" evidence="3">
    <location>
        <position position="364"/>
    </location>
    <ligand>
        <name>CTP</name>
        <dbReference type="ChEBI" id="CHEBI:37563"/>
    </ligand>
</feature>
<dbReference type="InterPro" id="IPR035929">
    <property type="entry name" value="CoaB-like_sf"/>
</dbReference>
<protein>
    <recommendedName>
        <fullName evidence="3">Coenzyme A biosynthesis bifunctional protein CoaBC</fullName>
    </recommendedName>
    <alternativeName>
        <fullName evidence="3">DNA/pantothenate metabolism flavoprotein</fullName>
    </alternativeName>
    <alternativeName>
        <fullName evidence="3">Phosphopantothenoylcysteine synthetase/decarboxylase</fullName>
        <shortName evidence="3">PPCS-PPCDC</shortName>
    </alternativeName>
    <domain>
        <recommendedName>
            <fullName evidence="3">Phosphopantothenoylcysteine decarboxylase</fullName>
            <shortName evidence="3">PPC decarboxylase</shortName>
            <shortName evidence="3">PPC-DC</shortName>
            <ecNumber evidence="3">4.1.1.36</ecNumber>
        </recommendedName>
        <alternativeName>
            <fullName evidence="3">CoaC</fullName>
        </alternativeName>
    </domain>
    <domain>
        <recommendedName>
            <fullName evidence="3">Phosphopantothenate--cysteine ligase</fullName>
            <ecNumber evidence="3">6.3.2.5</ecNumber>
        </recommendedName>
        <alternativeName>
            <fullName evidence="3">CoaB</fullName>
        </alternativeName>
        <alternativeName>
            <fullName evidence="3">Phosphopantothenoylcysteine synthetase</fullName>
            <shortName evidence="3">PPC synthetase</shortName>
            <shortName evidence="3">PPC-S</shortName>
        </alternativeName>
    </domain>
</protein>
<dbReference type="SUPFAM" id="SSF102645">
    <property type="entry name" value="CoaB-like"/>
    <property type="match status" value="1"/>
</dbReference>
<keyword evidence="2 3" id="KW-0456">Lyase</keyword>
<feature type="binding site" evidence="3">
    <location>
        <position position="360"/>
    </location>
    <ligand>
        <name>CTP</name>
        <dbReference type="ChEBI" id="CHEBI:37563"/>
    </ligand>
</feature>
<evidence type="ECO:0000313" key="7">
    <source>
        <dbReference type="EMBL" id="MBT2186660.1"/>
    </source>
</evidence>
<dbReference type="Pfam" id="PF04127">
    <property type="entry name" value="DFP"/>
    <property type="match status" value="1"/>
</dbReference>
<feature type="region of interest" description="Phosphopantothenate--cysteine ligase" evidence="3">
    <location>
        <begin position="212"/>
        <end position="420"/>
    </location>
</feature>
<dbReference type="NCBIfam" id="TIGR00521">
    <property type="entry name" value="coaBC_dfp"/>
    <property type="match status" value="1"/>
</dbReference>
<dbReference type="GO" id="GO:0046872">
    <property type="term" value="F:metal ion binding"/>
    <property type="evidence" value="ECO:0007669"/>
    <property type="project" value="UniProtKB-KW"/>
</dbReference>
<dbReference type="InterPro" id="IPR005252">
    <property type="entry name" value="CoaBC"/>
</dbReference>
<reference evidence="7" key="1">
    <citation type="submission" date="2021-05" db="EMBL/GenBank/DDBJ databases">
        <title>Genome of Sphingobium sp. strain.</title>
        <authorList>
            <person name="Fan R."/>
        </authorList>
    </citation>
    <scope>NUCLEOTIDE SEQUENCE</scope>
    <source>
        <strain evidence="7">H33</strain>
    </source>
</reference>
<comment type="pathway">
    <text evidence="3 4">Cofactor biosynthesis; coenzyme A biosynthesis; CoA from (R)-pantothenate: step 2/5.</text>
</comment>
<comment type="caution">
    <text evidence="3">Lacks conserved residue(s) required for the propagation of feature annotation.</text>
</comment>
<feature type="binding site" evidence="3">
    <location>
        <position position="299"/>
    </location>
    <ligand>
        <name>CTP</name>
        <dbReference type="ChEBI" id="CHEBI:37563"/>
    </ligand>
</feature>
<keyword evidence="3" id="KW-0511">Multifunctional enzyme</keyword>
<evidence type="ECO:0000259" key="5">
    <source>
        <dbReference type="Pfam" id="PF02441"/>
    </source>
</evidence>
<comment type="function">
    <text evidence="4">Catalyzes two steps in the biosynthesis of coenzyme A. In the first step cysteine is conjugated to 4'-phosphopantothenate to form 4-phosphopantothenoylcysteine, in the latter compound is decarboxylated to form 4'-phosphopantotheine.</text>
</comment>
<comment type="function">
    <text evidence="3">Catalyzes two sequential steps in the biosynthesis of coenzyme A. In the first step cysteine is conjugated to 4'-phosphopantothenate to form 4-phosphopantothenoylcysteine. In the second step the latter compound is decarboxylated to form 4'-phosphopantotheine.</text>
</comment>
<comment type="cofactor">
    <cofactor evidence="3">
        <name>FMN</name>
        <dbReference type="ChEBI" id="CHEBI:58210"/>
    </cofactor>
    <text evidence="3">Binds 1 FMN per subunit.</text>
</comment>
<evidence type="ECO:0000259" key="6">
    <source>
        <dbReference type="Pfam" id="PF04127"/>
    </source>
</evidence>
<dbReference type="GO" id="GO:0010181">
    <property type="term" value="F:FMN binding"/>
    <property type="evidence" value="ECO:0007669"/>
    <property type="project" value="UniProtKB-UniRule"/>
</dbReference>
<comment type="cofactor">
    <cofactor evidence="3">
        <name>Mg(2+)</name>
        <dbReference type="ChEBI" id="CHEBI:18420"/>
    </cofactor>
</comment>
<accession>A0A9X1IQP5</accession>
<evidence type="ECO:0000256" key="1">
    <source>
        <dbReference type="ARBA" id="ARBA00022793"/>
    </source>
</evidence>